<dbReference type="Proteomes" id="UP000265955">
    <property type="component" value="Unassembled WGS sequence"/>
</dbReference>
<keyword evidence="2" id="KW-1185">Reference proteome</keyword>
<proteinExistence type="predicted"/>
<organism evidence="1 2">
    <name type="scientific">Noviherbaspirillum saxi</name>
    <dbReference type="NCBI Taxonomy" id="2320863"/>
    <lineage>
        <taxon>Bacteria</taxon>
        <taxon>Pseudomonadati</taxon>
        <taxon>Pseudomonadota</taxon>
        <taxon>Betaproteobacteria</taxon>
        <taxon>Burkholderiales</taxon>
        <taxon>Oxalobacteraceae</taxon>
        <taxon>Noviherbaspirillum</taxon>
    </lineage>
</organism>
<comment type="caution">
    <text evidence="1">The sequence shown here is derived from an EMBL/GenBank/DDBJ whole genome shotgun (WGS) entry which is preliminary data.</text>
</comment>
<accession>A0A3A3FXV5</accession>
<evidence type="ECO:0000313" key="1">
    <source>
        <dbReference type="EMBL" id="RJF99031.1"/>
    </source>
</evidence>
<reference evidence="2" key="1">
    <citation type="submission" date="2018-09" db="EMBL/GenBank/DDBJ databases">
        <authorList>
            <person name="Zhu H."/>
        </authorList>
    </citation>
    <scope>NUCLEOTIDE SEQUENCE [LARGE SCALE GENOMIC DNA]</scope>
    <source>
        <strain evidence="2">K1R23-30</strain>
    </source>
</reference>
<name>A0A3A3FXV5_9BURK</name>
<evidence type="ECO:0000313" key="2">
    <source>
        <dbReference type="Proteomes" id="UP000265955"/>
    </source>
</evidence>
<sequence>MMIQLSHGCHVAAEQIAEVTVSDYGNITVRTKGGVGHSVSNDYGDRSGYSTRDRLIAEINAARKNAA</sequence>
<gene>
    <name evidence="1" type="ORF">D3871_11300</name>
</gene>
<dbReference type="RefSeq" id="WP_119768977.1">
    <property type="nucleotide sequence ID" value="NZ_QYUO01000001.1"/>
</dbReference>
<dbReference type="EMBL" id="QYUO01000001">
    <property type="protein sequence ID" value="RJF99031.1"/>
    <property type="molecule type" value="Genomic_DNA"/>
</dbReference>
<protein>
    <submittedName>
        <fullName evidence="1">Uncharacterized protein</fullName>
    </submittedName>
</protein>
<dbReference type="AlphaFoldDB" id="A0A3A3FXV5"/>